<organism evidence="1 2">
    <name type="scientific">Capsella rubella</name>
    <dbReference type="NCBI Taxonomy" id="81985"/>
    <lineage>
        <taxon>Eukaryota</taxon>
        <taxon>Viridiplantae</taxon>
        <taxon>Streptophyta</taxon>
        <taxon>Embryophyta</taxon>
        <taxon>Tracheophyta</taxon>
        <taxon>Spermatophyta</taxon>
        <taxon>Magnoliopsida</taxon>
        <taxon>eudicotyledons</taxon>
        <taxon>Gunneridae</taxon>
        <taxon>Pentapetalae</taxon>
        <taxon>rosids</taxon>
        <taxon>malvids</taxon>
        <taxon>Brassicales</taxon>
        <taxon>Brassicaceae</taxon>
        <taxon>Camelineae</taxon>
        <taxon>Capsella</taxon>
    </lineage>
</organism>
<protein>
    <submittedName>
        <fullName evidence="1">Uncharacterized protein</fullName>
    </submittedName>
</protein>
<keyword evidence="2" id="KW-1185">Reference proteome</keyword>
<gene>
    <name evidence="1" type="ORF">CARUB_v10002349mg</name>
</gene>
<dbReference type="AlphaFoldDB" id="R0HDQ1"/>
<feature type="non-terminal residue" evidence="1">
    <location>
        <position position="1"/>
    </location>
</feature>
<accession>R0HDQ1</accession>
<proteinExistence type="predicted"/>
<evidence type="ECO:0000313" key="1">
    <source>
        <dbReference type="EMBL" id="EOA21873.1"/>
    </source>
</evidence>
<name>R0HDQ1_9BRAS</name>
<evidence type="ECO:0000313" key="2">
    <source>
        <dbReference type="Proteomes" id="UP000029121"/>
    </source>
</evidence>
<reference evidence="2" key="1">
    <citation type="journal article" date="2013" name="Nat. Genet.">
        <title>The Capsella rubella genome and the genomic consequences of rapid mating system evolution.</title>
        <authorList>
            <person name="Slotte T."/>
            <person name="Hazzouri K.M."/>
            <person name="Agren J.A."/>
            <person name="Koenig D."/>
            <person name="Maumus F."/>
            <person name="Guo Y.L."/>
            <person name="Steige K."/>
            <person name="Platts A.E."/>
            <person name="Escobar J.S."/>
            <person name="Newman L.K."/>
            <person name="Wang W."/>
            <person name="Mandakova T."/>
            <person name="Vello E."/>
            <person name="Smith L.M."/>
            <person name="Henz S.R."/>
            <person name="Steffen J."/>
            <person name="Takuno S."/>
            <person name="Brandvain Y."/>
            <person name="Coop G."/>
            <person name="Andolfatto P."/>
            <person name="Hu T.T."/>
            <person name="Blanchette M."/>
            <person name="Clark R.M."/>
            <person name="Quesneville H."/>
            <person name="Nordborg M."/>
            <person name="Gaut B.S."/>
            <person name="Lysak M.A."/>
            <person name="Jenkins J."/>
            <person name="Grimwood J."/>
            <person name="Chapman J."/>
            <person name="Prochnik S."/>
            <person name="Shu S."/>
            <person name="Rokhsar D."/>
            <person name="Schmutz J."/>
            <person name="Weigel D."/>
            <person name="Wright S.I."/>
        </authorList>
    </citation>
    <scope>NUCLEOTIDE SEQUENCE [LARGE SCALE GENOMIC DNA]</scope>
    <source>
        <strain evidence="2">cv. Monte Gargano</strain>
    </source>
</reference>
<dbReference type="Proteomes" id="UP000029121">
    <property type="component" value="Unassembled WGS sequence"/>
</dbReference>
<dbReference type="EMBL" id="KB870810">
    <property type="protein sequence ID" value="EOA21873.1"/>
    <property type="molecule type" value="Genomic_DNA"/>
</dbReference>
<sequence length="90" mass="10357">GFDSISDQNQIHLRSNPLTKLRERETWIWPMSIATSASAYPEKFYAAASYIALDGFDFSSNSQRTGYCWTFQHSEHYWIGDQWSKANGKG</sequence>